<evidence type="ECO:0008006" key="3">
    <source>
        <dbReference type="Google" id="ProtNLM"/>
    </source>
</evidence>
<evidence type="ECO:0000313" key="1">
    <source>
        <dbReference type="EMBL" id="KYP48383.1"/>
    </source>
</evidence>
<dbReference type="AlphaFoldDB" id="A0A151S0P3"/>
<evidence type="ECO:0000313" key="2">
    <source>
        <dbReference type="Proteomes" id="UP000075243"/>
    </source>
</evidence>
<sequence length="73" mass="8387">MRRDIIIIVKEFNVNGTLSRGTNSTFITLILKKDDPQHLGDYRPISLVNYMYRILSKILANRLKVLPSVIGDK</sequence>
<dbReference type="OMA" id="VNYMYRI"/>
<dbReference type="EMBL" id="KQ483501">
    <property type="protein sequence ID" value="KYP48383.1"/>
    <property type="molecule type" value="Genomic_DNA"/>
</dbReference>
<gene>
    <name evidence="1" type="ORF">KK1_029914</name>
</gene>
<dbReference type="Proteomes" id="UP000075243">
    <property type="component" value="Unassembled WGS sequence"/>
</dbReference>
<reference evidence="1" key="1">
    <citation type="journal article" date="2012" name="Nat. Biotechnol.">
        <title>Draft genome sequence of pigeonpea (Cajanus cajan), an orphan legume crop of resource-poor farmers.</title>
        <authorList>
            <person name="Varshney R.K."/>
            <person name="Chen W."/>
            <person name="Li Y."/>
            <person name="Bharti A.K."/>
            <person name="Saxena R.K."/>
            <person name="Schlueter J.A."/>
            <person name="Donoghue M.T."/>
            <person name="Azam S."/>
            <person name="Fan G."/>
            <person name="Whaley A.M."/>
            <person name="Farmer A.D."/>
            <person name="Sheridan J."/>
            <person name="Iwata A."/>
            <person name="Tuteja R."/>
            <person name="Penmetsa R.V."/>
            <person name="Wu W."/>
            <person name="Upadhyaya H.D."/>
            <person name="Yang S.P."/>
            <person name="Shah T."/>
            <person name="Saxena K.B."/>
            <person name="Michael T."/>
            <person name="McCombie W.R."/>
            <person name="Yang B."/>
            <person name="Zhang G."/>
            <person name="Yang H."/>
            <person name="Wang J."/>
            <person name="Spillane C."/>
            <person name="Cook D.R."/>
            <person name="May G.D."/>
            <person name="Xu X."/>
            <person name="Jackson S.A."/>
        </authorList>
    </citation>
    <scope>NUCLEOTIDE SEQUENCE [LARGE SCALE GENOMIC DNA]</scope>
</reference>
<protein>
    <recommendedName>
        <fullName evidence="3">Reverse transcriptase domain-containing protein</fullName>
    </recommendedName>
</protein>
<keyword evidence="2" id="KW-1185">Reference proteome</keyword>
<organism evidence="1 2">
    <name type="scientific">Cajanus cajan</name>
    <name type="common">Pigeon pea</name>
    <name type="synonym">Cajanus indicus</name>
    <dbReference type="NCBI Taxonomy" id="3821"/>
    <lineage>
        <taxon>Eukaryota</taxon>
        <taxon>Viridiplantae</taxon>
        <taxon>Streptophyta</taxon>
        <taxon>Embryophyta</taxon>
        <taxon>Tracheophyta</taxon>
        <taxon>Spermatophyta</taxon>
        <taxon>Magnoliopsida</taxon>
        <taxon>eudicotyledons</taxon>
        <taxon>Gunneridae</taxon>
        <taxon>Pentapetalae</taxon>
        <taxon>rosids</taxon>
        <taxon>fabids</taxon>
        <taxon>Fabales</taxon>
        <taxon>Fabaceae</taxon>
        <taxon>Papilionoideae</taxon>
        <taxon>50 kb inversion clade</taxon>
        <taxon>NPAAA clade</taxon>
        <taxon>indigoferoid/millettioid clade</taxon>
        <taxon>Phaseoleae</taxon>
        <taxon>Cajanus</taxon>
    </lineage>
</organism>
<accession>A0A151S0P3</accession>
<name>A0A151S0P3_CAJCA</name>
<dbReference type="Gramene" id="C.cajan_30929.t">
    <property type="protein sequence ID" value="C.cajan_30929.t.cds1"/>
    <property type="gene ID" value="C.cajan_30929"/>
</dbReference>
<proteinExistence type="predicted"/>